<keyword evidence="4" id="KW-1185">Reference proteome</keyword>
<protein>
    <recommendedName>
        <fullName evidence="2">SAP domain-containing protein</fullName>
    </recommendedName>
</protein>
<dbReference type="EMBL" id="KN831788">
    <property type="protein sequence ID" value="KIM38781.1"/>
    <property type="molecule type" value="Genomic_DNA"/>
</dbReference>
<evidence type="ECO:0000313" key="4">
    <source>
        <dbReference type="Proteomes" id="UP000053424"/>
    </source>
</evidence>
<dbReference type="Proteomes" id="UP000053424">
    <property type="component" value="Unassembled WGS sequence"/>
</dbReference>
<dbReference type="PROSITE" id="PS50800">
    <property type="entry name" value="SAP"/>
    <property type="match status" value="1"/>
</dbReference>
<reference evidence="4" key="2">
    <citation type="submission" date="2015-01" db="EMBL/GenBank/DDBJ databases">
        <title>Evolutionary Origins and Diversification of the Mycorrhizal Mutualists.</title>
        <authorList>
            <consortium name="DOE Joint Genome Institute"/>
            <consortium name="Mycorrhizal Genomics Consortium"/>
            <person name="Kohler A."/>
            <person name="Kuo A."/>
            <person name="Nagy L.G."/>
            <person name="Floudas D."/>
            <person name="Copeland A."/>
            <person name="Barry K.W."/>
            <person name="Cichocki N."/>
            <person name="Veneault-Fourrey C."/>
            <person name="LaButti K."/>
            <person name="Lindquist E.A."/>
            <person name="Lipzen A."/>
            <person name="Lundell T."/>
            <person name="Morin E."/>
            <person name="Murat C."/>
            <person name="Riley R."/>
            <person name="Ohm R."/>
            <person name="Sun H."/>
            <person name="Tunlid A."/>
            <person name="Henrissat B."/>
            <person name="Grigoriev I.V."/>
            <person name="Hibbett D.S."/>
            <person name="Martin F."/>
        </authorList>
    </citation>
    <scope>NUCLEOTIDE SEQUENCE [LARGE SCALE GENOMIC DNA]</scope>
    <source>
        <strain evidence="4">h7</strain>
    </source>
</reference>
<evidence type="ECO:0000313" key="3">
    <source>
        <dbReference type="EMBL" id="KIM38781.1"/>
    </source>
</evidence>
<name>A0A0C3C5B6_HEBCY</name>
<evidence type="ECO:0000259" key="2">
    <source>
        <dbReference type="PROSITE" id="PS50800"/>
    </source>
</evidence>
<dbReference type="AlphaFoldDB" id="A0A0C3C5B6"/>
<dbReference type="OrthoDB" id="2973373at2759"/>
<dbReference type="InterPro" id="IPR036361">
    <property type="entry name" value="SAP_dom_sf"/>
</dbReference>
<dbReference type="HOGENOM" id="CLU_649002_0_0_1"/>
<feature type="domain" description="SAP" evidence="2">
    <location>
        <begin position="16"/>
        <end position="50"/>
    </location>
</feature>
<reference evidence="3 4" key="1">
    <citation type="submission" date="2014-04" db="EMBL/GenBank/DDBJ databases">
        <authorList>
            <consortium name="DOE Joint Genome Institute"/>
            <person name="Kuo A."/>
            <person name="Gay G."/>
            <person name="Dore J."/>
            <person name="Kohler A."/>
            <person name="Nagy L.G."/>
            <person name="Floudas D."/>
            <person name="Copeland A."/>
            <person name="Barry K.W."/>
            <person name="Cichocki N."/>
            <person name="Veneault-Fourrey C."/>
            <person name="LaButti K."/>
            <person name="Lindquist E.A."/>
            <person name="Lipzen A."/>
            <person name="Lundell T."/>
            <person name="Morin E."/>
            <person name="Murat C."/>
            <person name="Sun H."/>
            <person name="Tunlid A."/>
            <person name="Henrissat B."/>
            <person name="Grigoriev I.V."/>
            <person name="Hibbett D.S."/>
            <person name="Martin F."/>
            <person name="Nordberg H.P."/>
            <person name="Cantor M.N."/>
            <person name="Hua S.X."/>
        </authorList>
    </citation>
    <scope>NUCLEOTIDE SEQUENCE [LARGE SCALE GENOMIC DNA]</scope>
    <source>
        <strain evidence="4">h7</strain>
    </source>
</reference>
<dbReference type="SUPFAM" id="SSF68906">
    <property type="entry name" value="SAP domain"/>
    <property type="match status" value="1"/>
</dbReference>
<dbReference type="InterPro" id="IPR003034">
    <property type="entry name" value="SAP_dom"/>
</dbReference>
<organism evidence="3 4">
    <name type="scientific">Hebeloma cylindrosporum</name>
    <dbReference type="NCBI Taxonomy" id="76867"/>
    <lineage>
        <taxon>Eukaryota</taxon>
        <taxon>Fungi</taxon>
        <taxon>Dikarya</taxon>
        <taxon>Basidiomycota</taxon>
        <taxon>Agaricomycotina</taxon>
        <taxon>Agaricomycetes</taxon>
        <taxon>Agaricomycetidae</taxon>
        <taxon>Agaricales</taxon>
        <taxon>Agaricineae</taxon>
        <taxon>Hymenogastraceae</taxon>
        <taxon>Hebeloma</taxon>
    </lineage>
</organism>
<feature type="region of interest" description="Disordered" evidence="1">
    <location>
        <begin position="129"/>
        <end position="150"/>
    </location>
</feature>
<sequence length="423" mass="47982">MASTTSLPEPAFTKPITSMTVAELRQTCQYFELSQTGITPTLRNRLQNFLTANKHEMQHDYDYVALYPNRDPLPVGNQPANNYQDSQAFSQWNGIDNRDPTPEPPQRPASRAAAANNRVEEYLQGITPHSAPLFAPPQMTSQVQSKRPRRELGMTVSSGGFIVPDLIRDKFIKWETHVPLTYLMDKFCASQPTSQSSLSDFLAVVDGQVTAKSKNLSSAGELTMTYDEWHQGWQRLLKLIEQYHPEEIAMWRTHFSSIVVKEMRSEDWPLWLAYDTEVRRRSVTSPLDPSQFQKRLFDDLYVCYSSEKILAHVQSTIKAGPSAQSSLCYHPYQRPSDYSTAFRGDSFRSHSSNSKITSRCRCFFCGGLSHSPKSCIAITLVNGRPLLLPKPVTPDTPRVDRNGRQYCFGWNGKNANCTFNQCT</sequence>
<evidence type="ECO:0000256" key="1">
    <source>
        <dbReference type="SAM" id="MobiDB-lite"/>
    </source>
</evidence>
<accession>A0A0C3C5B6</accession>
<gene>
    <name evidence="3" type="ORF">M413DRAFT_12458</name>
</gene>
<feature type="region of interest" description="Disordered" evidence="1">
    <location>
        <begin position="91"/>
        <end position="115"/>
    </location>
</feature>
<proteinExistence type="predicted"/>